<accession>A0A679A8G6</accession>
<feature type="domain" description="Immunoglobulin" evidence="2">
    <location>
        <begin position="24"/>
        <end position="134"/>
    </location>
</feature>
<dbReference type="InterPro" id="IPR036179">
    <property type="entry name" value="Ig-like_dom_sf"/>
</dbReference>
<keyword evidence="1" id="KW-0472">Membrane</keyword>
<dbReference type="Proteomes" id="UP000464833">
    <property type="component" value="Genome"/>
</dbReference>
<evidence type="ECO:0000313" key="3">
    <source>
        <dbReference type="EMBL" id="AZZ86049.1"/>
    </source>
</evidence>
<keyword evidence="1" id="KW-1133">Transmembrane helix</keyword>
<dbReference type="InterPro" id="IPR003599">
    <property type="entry name" value="Ig_sub"/>
</dbReference>
<feature type="transmembrane region" description="Helical" evidence="1">
    <location>
        <begin position="236"/>
        <end position="257"/>
    </location>
</feature>
<dbReference type="Gene3D" id="2.60.40.10">
    <property type="entry name" value="Immunoglobulins"/>
    <property type="match status" value="1"/>
</dbReference>
<name>A0A679A8G6_9ADEN</name>
<dbReference type="InterPro" id="IPR013783">
    <property type="entry name" value="Ig-like_fold"/>
</dbReference>
<reference evidence="3" key="1">
    <citation type="submission" date="2018-02" db="EMBL/GenBank/DDBJ databases">
        <title>Genome analysis reveals monkey adenoviruses with three fiber genes, a hitherto unseen trait in Adenoviridae.</title>
        <authorList>
            <person name="Podgorski I.I."/>
            <person name="Papp T."/>
            <person name="Custers J."/>
            <person name="Harrach B."/>
            <person name="Benko M."/>
        </authorList>
    </citation>
    <scope>NUCLEOTIDE SEQUENCE [LARGE SCALE GENOMIC DNA]</scope>
    <source>
        <strain evidence="3">SV11</strain>
    </source>
</reference>
<proteinExistence type="predicted"/>
<dbReference type="SUPFAM" id="SSF48726">
    <property type="entry name" value="Immunoglobulin"/>
    <property type="match status" value="1"/>
</dbReference>
<keyword evidence="1" id="KW-0812">Transmembrane</keyword>
<dbReference type="SMART" id="SM00409">
    <property type="entry name" value="IG"/>
    <property type="match status" value="1"/>
</dbReference>
<evidence type="ECO:0000259" key="2">
    <source>
        <dbReference type="SMART" id="SM00409"/>
    </source>
</evidence>
<protein>
    <submittedName>
        <fullName evidence="3">CR1-beta</fullName>
    </submittedName>
</protein>
<dbReference type="EMBL" id="MG969551">
    <property type="protein sequence ID" value="AZZ86049.1"/>
    <property type="molecule type" value="Genomic_DNA"/>
</dbReference>
<sequence>MNKIITAAFIILCVSSILCSTEDTEVVYVKIGSNKSLETTFLPDPPAIPHIIWYKEVFNSIFGPQTPSYYFSGVKYCEISESKNQIWDHYPAEFNCINKSLNFFNLKPSDSGLYQAQVINNSIIYSNYIYLYVIDLPAPQCVVTSYYLEVQHKPSTYCLIEINCSKSEYPAEVFFNGKRSNLHHYVTDTGNKPLPNYFTTTIKAYGLTQTYNHSYEFNDLCNDIIALETSADFTPIFIVTIVVSVIVIILGITYLIYHCRTLKTHKKTKPPEIRLL</sequence>
<evidence type="ECO:0000256" key="1">
    <source>
        <dbReference type="SAM" id="Phobius"/>
    </source>
</evidence>
<organism evidence="3">
    <name type="scientific">simian adenovirus 2</name>
    <dbReference type="NCBI Taxonomy" id="38418"/>
    <lineage>
        <taxon>Viruses</taxon>
        <taxon>Varidnaviria</taxon>
        <taxon>Bamfordvirae</taxon>
        <taxon>Preplasmiviricota</taxon>
        <taxon>Polisuviricotina</taxon>
        <taxon>Pharingeaviricetes</taxon>
        <taxon>Rowavirales</taxon>
        <taxon>Adenoviridae</taxon>
        <taxon>Mastadenovirus</taxon>
        <taxon>Mastadenovirus russelli</taxon>
        <taxon>Human mastadenovirus G</taxon>
    </lineage>
</organism>